<feature type="chain" id="PRO_5014966978" evidence="1">
    <location>
        <begin position="20"/>
        <end position="73"/>
    </location>
</feature>
<keyword evidence="1" id="KW-0732">Signal</keyword>
<protein>
    <submittedName>
        <fullName evidence="2">Putative secreted protein</fullName>
    </submittedName>
</protein>
<reference evidence="2" key="1">
    <citation type="submission" date="2018-01" db="EMBL/GenBank/DDBJ databases">
        <title>An insight into the sialome of Amazonian anophelines.</title>
        <authorList>
            <person name="Ribeiro J.M."/>
            <person name="Scarpassa V."/>
            <person name="Calvo E."/>
        </authorList>
    </citation>
    <scope>NUCLEOTIDE SEQUENCE</scope>
    <source>
        <tissue evidence="2">Salivary glands</tissue>
    </source>
</reference>
<sequence>MLHAIIAFYFTSSAVLCEAKSSMKNATAYRTPRAAAYMARNCIKDKNSLVCRCCCCRHRLRFSFPLAVSAVDI</sequence>
<evidence type="ECO:0000256" key="1">
    <source>
        <dbReference type="SAM" id="SignalP"/>
    </source>
</evidence>
<organism evidence="2">
    <name type="scientific">Anopheles triannulatus</name>
    <dbReference type="NCBI Taxonomy" id="58253"/>
    <lineage>
        <taxon>Eukaryota</taxon>
        <taxon>Metazoa</taxon>
        <taxon>Ecdysozoa</taxon>
        <taxon>Arthropoda</taxon>
        <taxon>Hexapoda</taxon>
        <taxon>Insecta</taxon>
        <taxon>Pterygota</taxon>
        <taxon>Neoptera</taxon>
        <taxon>Endopterygota</taxon>
        <taxon>Diptera</taxon>
        <taxon>Nematocera</taxon>
        <taxon>Culicoidea</taxon>
        <taxon>Culicidae</taxon>
        <taxon>Anophelinae</taxon>
        <taxon>Anopheles</taxon>
    </lineage>
</organism>
<evidence type="ECO:0000313" key="2">
    <source>
        <dbReference type="EMBL" id="MBW48675.1"/>
    </source>
</evidence>
<dbReference type="EMBL" id="GGFK01015354">
    <property type="protein sequence ID" value="MBW48675.1"/>
    <property type="molecule type" value="Transcribed_RNA"/>
</dbReference>
<accession>A0A2M4B6J0</accession>
<proteinExistence type="predicted"/>
<dbReference type="AlphaFoldDB" id="A0A2M4B6J0"/>
<feature type="signal peptide" evidence="1">
    <location>
        <begin position="1"/>
        <end position="19"/>
    </location>
</feature>
<name>A0A2M4B6J0_9DIPT</name>